<proteinExistence type="predicted"/>
<accession>A0A8S5TNS0</accession>
<organism evidence="1">
    <name type="scientific">Myoviridae sp. cted82</name>
    <dbReference type="NCBI Taxonomy" id="2827696"/>
    <lineage>
        <taxon>Viruses</taxon>
        <taxon>Duplodnaviria</taxon>
        <taxon>Heunggongvirae</taxon>
        <taxon>Uroviricota</taxon>
        <taxon>Caudoviricetes</taxon>
    </lineage>
</organism>
<protein>
    <submittedName>
        <fullName evidence="1">Uncharacterized protein</fullName>
    </submittedName>
</protein>
<sequence>MAQIKPYIIISKRCIKVKEKRRHNRQRGKVNI</sequence>
<dbReference type="EMBL" id="BK032867">
    <property type="protein sequence ID" value="DAF64775.1"/>
    <property type="molecule type" value="Genomic_DNA"/>
</dbReference>
<reference evidence="1" key="1">
    <citation type="journal article" date="2021" name="Proc. Natl. Acad. Sci. U.S.A.">
        <title>A Catalog of Tens of Thousands of Viruses from Human Metagenomes Reveals Hidden Associations with Chronic Diseases.</title>
        <authorList>
            <person name="Tisza M.J."/>
            <person name="Buck C.B."/>
        </authorList>
    </citation>
    <scope>NUCLEOTIDE SEQUENCE</scope>
    <source>
        <strain evidence="1">Cted82</strain>
    </source>
</reference>
<name>A0A8S5TNS0_9CAUD</name>
<evidence type="ECO:0000313" key="1">
    <source>
        <dbReference type="EMBL" id="DAF64775.1"/>
    </source>
</evidence>